<comment type="caution">
    <text evidence="6">The sequence shown here is derived from an EMBL/GenBank/DDBJ whole genome shotgun (WGS) entry which is preliminary data.</text>
</comment>
<proteinExistence type="inferred from homology"/>
<dbReference type="Proteomes" id="UP000708208">
    <property type="component" value="Unassembled WGS sequence"/>
</dbReference>
<dbReference type="InterPro" id="IPR021115">
    <property type="entry name" value="Pyridoxal-P_BS"/>
</dbReference>
<dbReference type="GO" id="GO:0019752">
    <property type="term" value="P:carboxylic acid metabolic process"/>
    <property type="evidence" value="ECO:0007669"/>
    <property type="project" value="InterPro"/>
</dbReference>
<protein>
    <recommendedName>
        <fullName evidence="8">Glutamate decarboxylase</fullName>
    </recommendedName>
</protein>
<keyword evidence="3" id="KW-0456">Lyase</keyword>
<dbReference type="AlphaFoldDB" id="A0A8J2PHU3"/>
<feature type="non-terminal residue" evidence="6">
    <location>
        <position position="1"/>
    </location>
</feature>
<dbReference type="EMBL" id="CAJVCH010355401">
    <property type="protein sequence ID" value="CAG7815890.1"/>
    <property type="molecule type" value="Genomic_DNA"/>
</dbReference>
<dbReference type="Pfam" id="PF00282">
    <property type="entry name" value="Pyridoxal_deC"/>
    <property type="match status" value="1"/>
</dbReference>
<dbReference type="InterPro" id="IPR002129">
    <property type="entry name" value="PyrdxlP-dep_de-COase"/>
</dbReference>
<sequence length="211" mass="23468">HRPLVVFTSQDSHYSISKAANWMGLGMNNVVKVKTNKEGAMIPAELEIAIKVSREIGKRPLAVVVTAGTTVLGAFDPFVEIAEICEREQIWMHCDAAWGGGFIFSKKLRDKCLKGVERCDSICWNAHKMLGAPLQCSALITKQPDIILNCNSLNATYLFQQDKYYPPEYDSAGDKSIQCGRKPDAFKLWYMWLGVGVEGFQKAVESVEDCA</sequence>
<comment type="cofactor">
    <cofactor evidence="1 5">
        <name>pyridoxal 5'-phosphate</name>
        <dbReference type="ChEBI" id="CHEBI:597326"/>
    </cofactor>
</comment>
<evidence type="ECO:0008006" key="8">
    <source>
        <dbReference type="Google" id="ProtNLM"/>
    </source>
</evidence>
<evidence type="ECO:0000313" key="7">
    <source>
        <dbReference type="Proteomes" id="UP000708208"/>
    </source>
</evidence>
<feature type="non-terminal residue" evidence="6">
    <location>
        <position position="211"/>
    </location>
</feature>
<evidence type="ECO:0000256" key="5">
    <source>
        <dbReference type="PIRSR" id="PIRSR602129-50"/>
    </source>
</evidence>
<keyword evidence="4 5" id="KW-0663">Pyridoxal phosphate</keyword>
<evidence type="ECO:0000256" key="2">
    <source>
        <dbReference type="ARBA" id="ARBA00009533"/>
    </source>
</evidence>
<dbReference type="GO" id="GO:0005737">
    <property type="term" value="C:cytoplasm"/>
    <property type="evidence" value="ECO:0007669"/>
    <property type="project" value="TreeGrafter"/>
</dbReference>
<gene>
    <name evidence="6" type="ORF">AFUS01_LOCUS26537</name>
</gene>
<dbReference type="PROSITE" id="PS00392">
    <property type="entry name" value="DDC_GAD_HDC_YDC"/>
    <property type="match status" value="1"/>
</dbReference>
<dbReference type="OrthoDB" id="392571at2759"/>
<feature type="modified residue" description="N6-(pyridoxal phosphate)lysine" evidence="5">
    <location>
        <position position="128"/>
    </location>
</feature>
<comment type="similarity">
    <text evidence="2">Belongs to the group II decarboxylase family.</text>
</comment>
<evidence type="ECO:0000256" key="4">
    <source>
        <dbReference type="ARBA" id="ARBA00022898"/>
    </source>
</evidence>
<organism evidence="6 7">
    <name type="scientific">Allacma fusca</name>
    <dbReference type="NCBI Taxonomy" id="39272"/>
    <lineage>
        <taxon>Eukaryota</taxon>
        <taxon>Metazoa</taxon>
        <taxon>Ecdysozoa</taxon>
        <taxon>Arthropoda</taxon>
        <taxon>Hexapoda</taxon>
        <taxon>Collembola</taxon>
        <taxon>Symphypleona</taxon>
        <taxon>Sminthuridae</taxon>
        <taxon>Allacma</taxon>
    </lineage>
</organism>
<reference evidence="6" key="1">
    <citation type="submission" date="2021-06" db="EMBL/GenBank/DDBJ databases">
        <authorList>
            <person name="Hodson N. C."/>
            <person name="Mongue J. A."/>
            <person name="Jaron S. K."/>
        </authorList>
    </citation>
    <scope>NUCLEOTIDE SEQUENCE</scope>
</reference>
<keyword evidence="7" id="KW-1185">Reference proteome</keyword>
<evidence type="ECO:0000313" key="6">
    <source>
        <dbReference type="EMBL" id="CAG7815890.1"/>
    </source>
</evidence>
<keyword evidence="3" id="KW-0210">Decarboxylase</keyword>
<dbReference type="GO" id="GO:0016831">
    <property type="term" value="F:carboxy-lyase activity"/>
    <property type="evidence" value="ECO:0007669"/>
    <property type="project" value="UniProtKB-KW"/>
</dbReference>
<dbReference type="GO" id="GO:0030170">
    <property type="term" value="F:pyridoxal phosphate binding"/>
    <property type="evidence" value="ECO:0007669"/>
    <property type="project" value="InterPro"/>
</dbReference>
<accession>A0A8J2PHU3</accession>
<name>A0A8J2PHU3_9HEXA</name>
<evidence type="ECO:0000256" key="3">
    <source>
        <dbReference type="ARBA" id="ARBA00022793"/>
    </source>
</evidence>
<evidence type="ECO:0000256" key="1">
    <source>
        <dbReference type="ARBA" id="ARBA00001933"/>
    </source>
</evidence>
<dbReference type="PANTHER" id="PTHR45677:SF8">
    <property type="entry name" value="CYSTEINE SULFINIC ACID DECARBOXYLASE"/>
    <property type="match status" value="1"/>
</dbReference>
<dbReference type="PANTHER" id="PTHR45677">
    <property type="entry name" value="GLUTAMATE DECARBOXYLASE-RELATED"/>
    <property type="match status" value="1"/>
</dbReference>